<dbReference type="PANTHER" id="PTHR31707">
    <property type="entry name" value="PECTINESTERASE"/>
    <property type="match status" value="1"/>
</dbReference>
<dbReference type="GO" id="GO:0045490">
    <property type="term" value="P:pectin catabolic process"/>
    <property type="evidence" value="ECO:0007669"/>
    <property type="project" value="UniProtKB-UniRule"/>
</dbReference>
<feature type="chain" id="PRO_5033108290" description="Pectinesterase" evidence="5">
    <location>
        <begin position="19"/>
        <end position="337"/>
    </location>
</feature>
<proteinExistence type="predicted"/>
<dbReference type="Proteomes" id="UP000655225">
    <property type="component" value="Unassembled WGS sequence"/>
</dbReference>
<comment type="caution">
    <text evidence="7">The sequence shown here is derived from an EMBL/GenBank/DDBJ whole genome shotgun (WGS) entry which is preliminary data.</text>
</comment>
<evidence type="ECO:0000313" key="7">
    <source>
        <dbReference type="EMBL" id="KAF8396112.1"/>
    </source>
</evidence>
<feature type="signal peptide" evidence="5">
    <location>
        <begin position="1"/>
        <end position="18"/>
    </location>
</feature>
<feature type="active site" evidence="4">
    <location>
        <position position="174"/>
    </location>
</feature>
<comment type="pathway">
    <text evidence="1 5">Glycan metabolism; pectin degradation; 2-dehydro-3-deoxy-D-gluconate from pectin: step 1/5.</text>
</comment>
<dbReference type="InterPro" id="IPR012334">
    <property type="entry name" value="Pectin_lyas_fold"/>
</dbReference>
<evidence type="ECO:0000256" key="3">
    <source>
        <dbReference type="ARBA" id="ARBA00023085"/>
    </source>
</evidence>
<comment type="catalytic activity">
    <reaction evidence="5">
        <text>[(1-&gt;4)-alpha-D-galacturonosyl methyl ester](n) + n H2O = [(1-&gt;4)-alpha-D-galacturonosyl](n) + n methanol + n H(+)</text>
        <dbReference type="Rhea" id="RHEA:22380"/>
        <dbReference type="Rhea" id="RHEA-COMP:14570"/>
        <dbReference type="Rhea" id="RHEA-COMP:14573"/>
        <dbReference type="ChEBI" id="CHEBI:15377"/>
        <dbReference type="ChEBI" id="CHEBI:15378"/>
        <dbReference type="ChEBI" id="CHEBI:17790"/>
        <dbReference type="ChEBI" id="CHEBI:140522"/>
        <dbReference type="ChEBI" id="CHEBI:140523"/>
        <dbReference type="EC" id="3.1.1.11"/>
    </reaction>
</comment>
<dbReference type="OrthoDB" id="2019149at2759"/>
<evidence type="ECO:0000313" key="8">
    <source>
        <dbReference type="Proteomes" id="UP000655225"/>
    </source>
</evidence>
<dbReference type="InterPro" id="IPR033131">
    <property type="entry name" value="Pectinesterase_Asp_AS"/>
</dbReference>
<gene>
    <name evidence="7" type="ORF">HHK36_017724</name>
</gene>
<dbReference type="GO" id="GO:0030599">
    <property type="term" value="F:pectinesterase activity"/>
    <property type="evidence" value="ECO:0007669"/>
    <property type="project" value="UniProtKB-UniRule"/>
</dbReference>
<dbReference type="Pfam" id="PF01095">
    <property type="entry name" value="Pectinesterase"/>
    <property type="match status" value="1"/>
</dbReference>
<keyword evidence="2 5" id="KW-0378">Hydrolase</keyword>
<dbReference type="AlphaFoldDB" id="A0A834Z3A6"/>
<dbReference type="PROSITE" id="PS00503">
    <property type="entry name" value="PECTINESTERASE_2"/>
    <property type="match status" value="1"/>
</dbReference>
<protein>
    <recommendedName>
        <fullName evidence="5">Pectinesterase</fullName>
        <ecNumber evidence="5">3.1.1.11</ecNumber>
    </recommendedName>
</protein>
<sequence length="337" mass="37566">MTMPILTILFALLWSIQSCFMLQFDVTVAQDGSGNFTTIFDAISTAPNLGSQRYYIQIRAGVYEENVIIETQKTNIVLIGEGMVNTIITGNRSFIGGFKTYDTATVRILADGFIAKDITFQNSAGPSMMQAVALMSKSNSSAYYRCRFLGYQDTLYAKEGTQFYRECEIYGTVDFIFGDAVAVLQNCYIYARKPLPGQSNTITAQGRESTDDVGAISIHNCTIKAASDLQENSTIETYLGRPWKNYSRTIIMQSHLEGLIDPRGWSEWEGRKSGLDTLYYGEYQNRGPGAATKDRVKWPGYKVITSPIEAAKFTVRELIKGDTWIPSTGIPFLPDLI</sequence>
<dbReference type="InterPro" id="IPR000070">
    <property type="entry name" value="Pectinesterase_cat"/>
</dbReference>
<dbReference type="OMA" id="WIEFITR"/>
<evidence type="ECO:0000256" key="5">
    <source>
        <dbReference type="RuleBase" id="RU000589"/>
    </source>
</evidence>
<name>A0A834Z3A6_TETSI</name>
<reference evidence="7 8" key="1">
    <citation type="submission" date="2020-04" db="EMBL/GenBank/DDBJ databases">
        <title>Plant Genome Project.</title>
        <authorList>
            <person name="Zhang R.-G."/>
        </authorList>
    </citation>
    <scope>NUCLEOTIDE SEQUENCE [LARGE SCALE GENOMIC DNA]</scope>
    <source>
        <strain evidence="7">YNK0</strain>
        <tissue evidence="7">Leaf</tissue>
    </source>
</reference>
<evidence type="ECO:0000256" key="2">
    <source>
        <dbReference type="ARBA" id="ARBA00022801"/>
    </source>
</evidence>
<keyword evidence="8" id="KW-1185">Reference proteome</keyword>
<evidence type="ECO:0000256" key="4">
    <source>
        <dbReference type="PROSITE-ProRule" id="PRU10040"/>
    </source>
</evidence>
<dbReference type="InterPro" id="IPR011050">
    <property type="entry name" value="Pectin_lyase_fold/virulence"/>
</dbReference>
<keyword evidence="3 5" id="KW-0063">Aspartyl esterase</keyword>
<dbReference type="UniPathway" id="UPA00545">
    <property type="reaction ID" value="UER00823"/>
</dbReference>
<evidence type="ECO:0000256" key="1">
    <source>
        <dbReference type="ARBA" id="ARBA00005184"/>
    </source>
</evidence>
<organism evidence="7 8">
    <name type="scientific">Tetracentron sinense</name>
    <name type="common">Spur-leaf</name>
    <dbReference type="NCBI Taxonomy" id="13715"/>
    <lineage>
        <taxon>Eukaryota</taxon>
        <taxon>Viridiplantae</taxon>
        <taxon>Streptophyta</taxon>
        <taxon>Embryophyta</taxon>
        <taxon>Tracheophyta</taxon>
        <taxon>Spermatophyta</taxon>
        <taxon>Magnoliopsida</taxon>
        <taxon>Trochodendrales</taxon>
        <taxon>Trochodendraceae</taxon>
        <taxon>Tetracentron</taxon>
    </lineage>
</organism>
<dbReference type="SUPFAM" id="SSF51126">
    <property type="entry name" value="Pectin lyase-like"/>
    <property type="match status" value="1"/>
</dbReference>
<dbReference type="FunFam" id="2.160.20.10:FF:000001">
    <property type="entry name" value="Pectinesterase"/>
    <property type="match status" value="1"/>
</dbReference>
<keyword evidence="5" id="KW-0732">Signal</keyword>
<evidence type="ECO:0000259" key="6">
    <source>
        <dbReference type="Pfam" id="PF01095"/>
    </source>
</evidence>
<dbReference type="EC" id="3.1.1.11" evidence="5"/>
<dbReference type="GO" id="GO:0042545">
    <property type="term" value="P:cell wall modification"/>
    <property type="evidence" value="ECO:0007669"/>
    <property type="project" value="UniProtKB-UniRule"/>
</dbReference>
<accession>A0A834Z3A6</accession>
<dbReference type="EMBL" id="JABCRI010000012">
    <property type="protein sequence ID" value="KAF8396112.1"/>
    <property type="molecule type" value="Genomic_DNA"/>
</dbReference>
<dbReference type="Gene3D" id="2.160.20.10">
    <property type="entry name" value="Single-stranded right-handed beta-helix, Pectin lyase-like"/>
    <property type="match status" value="1"/>
</dbReference>
<feature type="domain" description="Pectinesterase catalytic" evidence="6">
    <location>
        <begin position="25"/>
        <end position="322"/>
    </location>
</feature>